<organism evidence="6 7">
    <name type="scientific">Psychromonas marina</name>
    <dbReference type="NCBI Taxonomy" id="88364"/>
    <lineage>
        <taxon>Bacteria</taxon>
        <taxon>Pseudomonadati</taxon>
        <taxon>Pseudomonadota</taxon>
        <taxon>Gammaproteobacteria</taxon>
        <taxon>Alteromonadales</taxon>
        <taxon>Psychromonadaceae</taxon>
        <taxon>Psychromonas</taxon>
    </lineage>
</organism>
<protein>
    <submittedName>
        <fullName evidence="6">Maltose acetyltransferase</fullName>
    </submittedName>
</protein>
<reference evidence="7" key="1">
    <citation type="journal article" date="2019" name="Int. J. Syst. Evol. Microbiol.">
        <title>The Global Catalogue of Microorganisms (GCM) 10K type strain sequencing project: providing services to taxonomists for standard genome sequencing and annotation.</title>
        <authorList>
            <consortium name="The Broad Institute Genomics Platform"/>
            <consortium name="The Broad Institute Genome Sequencing Center for Infectious Disease"/>
            <person name="Wu L."/>
            <person name="Ma J."/>
        </authorList>
    </citation>
    <scope>NUCLEOTIDE SEQUENCE [LARGE SCALE GENOMIC DNA]</scope>
    <source>
        <strain evidence="7">NBRC 103166</strain>
    </source>
</reference>
<evidence type="ECO:0000256" key="3">
    <source>
        <dbReference type="ARBA" id="ARBA00022737"/>
    </source>
</evidence>
<gene>
    <name evidence="6" type="ORF">GCM10007916_25020</name>
</gene>
<dbReference type="PROSITE" id="PS00101">
    <property type="entry name" value="HEXAPEP_TRANSFERASES"/>
    <property type="match status" value="1"/>
</dbReference>
<accession>A0ABQ6E2J6</accession>
<dbReference type="InterPro" id="IPR001451">
    <property type="entry name" value="Hexapep"/>
</dbReference>
<keyword evidence="3" id="KW-0677">Repeat</keyword>
<evidence type="ECO:0000259" key="5">
    <source>
        <dbReference type="SMART" id="SM01266"/>
    </source>
</evidence>
<dbReference type="Gene3D" id="2.160.10.10">
    <property type="entry name" value="Hexapeptide repeat proteins"/>
    <property type="match status" value="1"/>
</dbReference>
<comment type="caution">
    <text evidence="6">The sequence shown here is derived from an EMBL/GenBank/DDBJ whole genome shotgun (WGS) entry which is preliminary data.</text>
</comment>
<evidence type="ECO:0000256" key="2">
    <source>
        <dbReference type="ARBA" id="ARBA00022679"/>
    </source>
</evidence>
<name>A0ABQ6E2J6_9GAMM</name>
<dbReference type="InterPro" id="IPR011004">
    <property type="entry name" value="Trimer_LpxA-like_sf"/>
</dbReference>
<evidence type="ECO:0000313" key="6">
    <source>
        <dbReference type="EMBL" id="GLS91433.1"/>
    </source>
</evidence>
<keyword evidence="4" id="KW-0012">Acyltransferase</keyword>
<sequence length="194" mass="21103">MSFLDKITTPKAYTAQFEFSHLELQLPAKQLCWEFNQTNPQDSAKKGEILSKLFGTYHENVFIESMFRCDYGFNIHFHGFAIINYNCVILDTSPVHIGNEVCIAPGVCISCAGHAIDPKQRAQGIITSAPITIEDEVWIGANATVCAGVTIGKGSIIGAGSVVTKDIPAGVVAVGNPCRVMRTITEKDRLDVNK</sequence>
<dbReference type="PANTHER" id="PTHR23416:SF23">
    <property type="entry name" value="ACETYLTRANSFERASE C18B11.09C-RELATED"/>
    <property type="match status" value="1"/>
</dbReference>
<dbReference type="InterPro" id="IPR018357">
    <property type="entry name" value="Hexapep_transf_CS"/>
</dbReference>
<evidence type="ECO:0000256" key="4">
    <source>
        <dbReference type="ARBA" id="ARBA00023315"/>
    </source>
</evidence>
<proteinExistence type="inferred from homology"/>
<dbReference type="PANTHER" id="PTHR23416">
    <property type="entry name" value="SIALIC ACID SYNTHASE-RELATED"/>
    <property type="match status" value="1"/>
</dbReference>
<dbReference type="Pfam" id="PF00132">
    <property type="entry name" value="Hexapep"/>
    <property type="match status" value="1"/>
</dbReference>
<evidence type="ECO:0000313" key="7">
    <source>
        <dbReference type="Proteomes" id="UP001157353"/>
    </source>
</evidence>
<dbReference type="SMART" id="SM01266">
    <property type="entry name" value="Mac"/>
    <property type="match status" value="1"/>
</dbReference>
<dbReference type="Proteomes" id="UP001157353">
    <property type="component" value="Unassembled WGS sequence"/>
</dbReference>
<dbReference type="RefSeq" id="WP_284204546.1">
    <property type="nucleotide sequence ID" value="NZ_BSPQ01000013.1"/>
</dbReference>
<dbReference type="EMBL" id="BSPQ01000013">
    <property type="protein sequence ID" value="GLS91433.1"/>
    <property type="molecule type" value="Genomic_DNA"/>
</dbReference>
<dbReference type="SUPFAM" id="SSF51161">
    <property type="entry name" value="Trimeric LpxA-like enzymes"/>
    <property type="match status" value="1"/>
</dbReference>
<dbReference type="CDD" id="cd03357">
    <property type="entry name" value="LbH_MAT_GAT"/>
    <property type="match status" value="1"/>
</dbReference>
<dbReference type="Pfam" id="PF12464">
    <property type="entry name" value="Mac"/>
    <property type="match status" value="1"/>
</dbReference>
<dbReference type="InterPro" id="IPR051159">
    <property type="entry name" value="Hexapeptide_acetyltransf"/>
</dbReference>
<evidence type="ECO:0000256" key="1">
    <source>
        <dbReference type="ARBA" id="ARBA00007274"/>
    </source>
</evidence>
<feature type="domain" description="Maltose/galactoside acetyltransferase" evidence="5">
    <location>
        <begin position="4"/>
        <end position="59"/>
    </location>
</feature>
<comment type="similarity">
    <text evidence="1">Belongs to the transferase hexapeptide repeat family.</text>
</comment>
<keyword evidence="7" id="KW-1185">Reference proteome</keyword>
<dbReference type="InterPro" id="IPR024688">
    <property type="entry name" value="Mac_dom"/>
</dbReference>
<keyword evidence="2" id="KW-0808">Transferase</keyword>